<feature type="compositionally biased region" description="Pro residues" evidence="4">
    <location>
        <begin position="133"/>
        <end position="146"/>
    </location>
</feature>
<dbReference type="PANTHER" id="PTHR11610:SF173">
    <property type="entry name" value="LIPASE DOMAIN-CONTAINING PROTEIN-RELATED"/>
    <property type="match status" value="1"/>
</dbReference>
<dbReference type="RefSeq" id="WP_261234939.1">
    <property type="nucleotide sequence ID" value="NZ_JAMXFA010000007.1"/>
</dbReference>
<gene>
    <name evidence="6" type="ORF">NG792_06930</name>
</gene>
<keyword evidence="3" id="KW-0964">Secreted</keyword>
<evidence type="ECO:0000256" key="1">
    <source>
        <dbReference type="ARBA" id="ARBA00004613"/>
    </source>
</evidence>
<dbReference type="PANTHER" id="PTHR11610">
    <property type="entry name" value="LIPASE"/>
    <property type="match status" value="1"/>
</dbReference>
<reference evidence="6 7" key="1">
    <citation type="journal article" date="2022" name="Front. Microbiol.">
        <title>High genomic differentiation and limited gene flow indicate recent cryptic speciation within the genus Laspinema (cyanobacteria).</title>
        <authorList>
            <person name="Stanojkovic A."/>
            <person name="Skoupy S."/>
            <person name="Skaloud P."/>
            <person name="Dvorak P."/>
        </authorList>
    </citation>
    <scope>NUCLEOTIDE SEQUENCE [LARGE SCALE GENOMIC DNA]</scope>
    <source>
        <strain evidence="6 7">D3b</strain>
    </source>
</reference>
<feature type="region of interest" description="Disordered" evidence="4">
    <location>
        <begin position="133"/>
        <end position="155"/>
    </location>
</feature>
<dbReference type="Proteomes" id="UP001525961">
    <property type="component" value="Unassembled WGS sequence"/>
</dbReference>
<evidence type="ECO:0000313" key="7">
    <source>
        <dbReference type="Proteomes" id="UP001525961"/>
    </source>
</evidence>
<dbReference type="Gene3D" id="3.40.50.1820">
    <property type="entry name" value="alpha/beta hydrolase"/>
    <property type="match status" value="1"/>
</dbReference>
<evidence type="ECO:0000256" key="2">
    <source>
        <dbReference type="ARBA" id="ARBA00010701"/>
    </source>
</evidence>
<comment type="similarity">
    <text evidence="2">Belongs to the AB hydrolase superfamily. Lipase family.</text>
</comment>
<evidence type="ECO:0000256" key="4">
    <source>
        <dbReference type="SAM" id="MobiDB-lite"/>
    </source>
</evidence>
<feature type="domain" description="Lipase" evidence="5">
    <location>
        <begin position="539"/>
        <end position="657"/>
    </location>
</feature>
<evidence type="ECO:0000259" key="5">
    <source>
        <dbReference type="Pfam" id="PF00151"/>
    </source>
</evidence>
<protein>
    <recommendedName>
        <fullName evidence="5">Lipase domain-containing protein</fullName>
    </recommendedName>
</protein>
<keyword evidence="7" id="KW-1185">Reference proteome</keyword>
<dbReference type="SUPFAM" id="SSF53474">
    <property type="entry name" value="alpha/beta-Hydrolases"/>
    <property type="match status" value="1"/>
</dbReference>
<dbReference type="InterPro" id="IPR013818">
    <property type="entry name" value="Lipase"/>
</dbReference>
<accession>A0ABT2N450</accession>
<proteinExistence type="inferred from homology"/>
<organism evidence="6 7">
    <name type="scientific">Laspinema olomoucense D3b</name>
    <dbReference type="NCBI Taxonomy" id="2953688"/>
    <lineage>
        <taxon>Bacteria</taxon>
        <taxon>Bacillati</taxon>
        <taxon>Cyanobacteriota</taxon>
        <taxon>Cyanophyceae</taxon>
        <taxon>Oscillatoriophycideae</taxon>
        <taxon>Oscillatoriales</taxon>
        <taxon>Laspinemataceae</taxon>
        <taxon>Laspinema</taxon>
        <taxon>Laspinema olomoucense</taxon>
    </lineage>
</organism>
<dbReference type="InterPro" id="IPR029058">
    <property type="entry name" value="AB_hydrolase_fold"/>
</dbReference>
<comment type="caution">
    <text evidence="6">The sequence shown here is derived from an EMBL/GenBank/DDBJ whole genome shotgun (WGS) entry which is preliminary data.</text>
</comment>
<dbReference type="Pfam" id="PF00151">
    <property type="entry name" value="Lipase"/>
    <property type="match status" value="1"/>
</dbReference>
<name>A0ABT2N450_9CYAN</name>
<sequence length="777" mass="85912">MVDLSQIFDSDYYSALYPDLGSAGLVNQEQLFNHFIQSGIDENRSFSPLIELNYYQSVNPDLSMAGLNTNRQLIDHIINFGINEKRRFSPNIDLNFYASANPDLIAAGLNSGAQLFDHLINLGVREGRPLVAPPVSLPEVTPPQPQLPTDDPDPGIPDVPDFPEFPDLLGGFLTTRAFNSDSSNLALNNGFNNVPGLTGLNSAVTASWQIAVSYLQKFLIDPDFATKITTAFGQDANFDLAKSFVEDLIGGQTAPTIHIVSLDELAGAQGAFDLVTNTIYLSQEFIVQHATTPENIASVILEEVGHYIDAQINSVDAPGDEGAIFSDLVRGIHLSDEALGQLKSNEDWGTLQLGDFTIPVERSKRWSLWTYDLNNFQGWNRFVGSTTVNSNSTGINLDWGFDSADKFNSVYLGNQKDNFVALVGTFAHFEAGKSYTFKANGDDSLFLMAQPQSNRNNYSWITPQWEVFDHGQGRPADKTYNFTAKESGWHTVYAGLIEKGGRAYIDVNWQPSDGRWTIQANKNGERRPIHIQSIDGQPITDKPTWLVIHGNANSASHMENLAKAIKSNQPNAQVLTLDWGSAANNVSFGDEVNRALQKSTEWIQPVAQAAKNLLTDFGISNKNINLVGHSLGTYVSWEISKSIPQGVNKIIALDPATQIPGWYKTKNINFSEYSDWSWAFKGSAFGDDTKAGTADEFFQMAFPSLNPDTNHRSVHEAFAALLYQNNSLWSLNQMKPSGKLWNIDYGPKAEAFISFYKNGSQWQISQWRDDRGALIAS</sequence>
<dbReference type="EMBL" id="JAMXFA010000007">
    <property type="protein sequence ID" value="MCT7977433.1"/>
    <property type="molecule type" value="Genomic_DNA"/>
</dbReference>
<evidence type="ECO:0000256" key="3">
    <source>
        <dbReference type="ARBA" id="ARBA00022525"/>
    </source>
</evidence>
<evidence type="ECO:0000313" key="6">
    <source>
        <dbReference type="EMBL" id="MCT7977433.1"/>
    </source>
</evidence>
<dbReference type="InterPro" id="IPR000734">
    <property type="entry name" value="TAG_lipase"/>
</dbReference>
<comment type="subcellular location">
    <subcellularLocation>
        <location evidence="1">Secreted</location>
    </subcellularLocation>
</comment>